<evidence type="ECO:0008006" key="3">
    <source>
        <dbReference type="Google" id="ProtNLM"/>
    </source>
</evidence>
<evidence type="ECO:0000313" key="2">
    <source>
        <dbReference type="Proteomes" id="UP000594707"/>
    </source>
</evidence>
<evidence type="ECO:0000313" key="1">
    <source>
        <dbReference type="EMBL" id="QPH95362.1"/>
    </source>
</evidence>
<dbReference type="AlphaFoldDB" id="A0A7S9WVY8"/>
<dbReference type="EMBL" id="CP060705">
    <property type="protein sequence ID" value="QPH95362.1"/>
    <property type="molecule type" value="Genomic_DNA"/>
</dbReference>
<gene>
    <name evidence="1" type="ORF">CVT08_08065</name>
</gene>
<reference evidence="1 2" key="1">
    <citation type="journal article" date="2018" name="Emerg. Microbes Infect.">
        <title>Genomic analysis of oral Campylobacter concisus strains identified a potential bacterial molecular marker associated with active Crohn's disease.</title>
        <authorList>
            <person name="Liu F."/>
            <person name="Ma R."/>
            <person name="Tay C.Y.A."/>
            <person name="Octavia S."/>
            <person name="Lan R."/>
            <person name="Chung H.K.L."/>
            <person name="Riordan S.M."/>
            <person name="Grimm M.C."/>
            <person name="Leong R.W."/>
            <person name="Tanaka M.M."/>
            <person name="Connor S."/>
            <person name="Zhang L."/>
        </authorList>
    </citation>
    <scope>NUCLEOTIDE SEQUENCE [LARGE SCALE GENOMIC DNA]</scope>
    <source>
        <strain evidence="1 2">P13UCO-S1</strain>
    </source>
</reference>
<proteinExistence type="predicted"/>
<sequence>MNTLKNLTNKEMVNKIKDYADIADVSYAFFEYIDENEIWSVSDKFYNQQTSTKHNKLIIL</sequence>
<dbReference type="Proteomes" id="UP000594707">
    <property type="component" value="Chromosome"/>
</dbReference>
<name>A0A7S9WVY8_9BACT</name>
<protein>
    <recommendedName>
        <fullName evidence="3">Diadenosine tetraphosphate hydrolase</fullName>
    </recommendedName>
</protein>
<organism evidence="1 2">
    <name type="scientific">Campylobacter concisus</name>
    <dbReference type="NCBI Taxonomy" id="199"/>
    <lineage>
        <taxon>Bacteria</taxon>
        <taxon>Pseudomonadati</taxon>
        <taxon>Campylobacterota</taxon>
        <taxon>Epsilonproteobacteria</taxon>
        <taxon>Campylobacterales</taxon>
        <taxon>Campylobacteraceae</taxon>
        <taxon>Campylobacter</taxon>
    </lineage>
</organism>
<accession>A0A7S9WVY8</accession>
<dbReference type="RefSeq" id="WP_107855836.1">
    <property type="nucleotide sequence ID" value="NZ_CP060705.1"/>
</dbReference>